<dbReference type="PANTHER" id="PTHR21063:SF4">
    <property type="entry name" value="CD48 ANTIGEN-RELATED"/>
    <property type="match status" value="1"/>
</dbReference>
<proteinExistence type="predicted"/>
<dbReference type="AlphaFoldDB" id="A0ABD0NGD8"/>
<evidence type="ECO:0000259" key="1">
    <source>
        <dbReference type="Pfam" id="PF07679"/>
    </source>
</evidence>
<feature type="non-terminal residue" evidence="2">
    <location>
        <position position="1"/>
    </location>
</feature>
<dbReference type="InterPro" id="IPR036179">
    <property type="entry name" value="Ig-like_dom_sf"/>
</dbReference>
<evidence type="ECO:0000313" key="2">
    <source>
        <dbReference type="EMBL" id="KAL0160717.1"/>
    </source>
</evidence>
<name>A0ABD0NGD8_CIRMR</name>
<protein>
    <recommendedName>
        <fullName evidence="1">Immunoglobulin I-set domain-containing protein</fullName>
    </recommendedName>
</protein>
<dbReference type="InterPro" id="IPR013098">
    <property type="entry name" value="Ig_I-set"/>
</dbReference>
<evidence type="ECO:0000313" key="3">
    <source>
        <dbReference type="Proteomes" id="UP001529510"/>
    </source>
</evidence>
<dbReference type="EMBL" id="JAMKFB020000022">
    <property type="protein sequence ID" value="KAL0160717.1"/>
    <property type="molecule type" value="Genomic_DNA"/>
</dbReference>
<organism evidence="2 3">
    <name type="scientific">Cirrhinus mrigala</name>
    <name type="common">Mrigala</name>
    <dbReference type="NCBI Taxonomy" id="683832"/>
    <lineage>
        <taxon>Eukaryota</taxon>
        <taxon>Metazoa</taxon>
        <taxon>Chordata</taxon>
        <taxon>Craniata</taxon>
        <taxon>Vertebrata</taxon>
        <taxon>Euteleostomi</taxon>
        <taxon>Actinopterygii</taxon>
        <taxon>Neopterygii</taxon>
        <taxon>Teleostei</taxon>
        <taxon>Ostariophysi</taxon>
        <taxon>Cypriniformes</taxon>
        <taxon>Cyprinidae</taxon>
        <taxon>Labeoninae</taxon>
        <taxon>Labeonini</taxon>
        <taxon>Cirrhinus</taxon>
    </lineage>
</organism>
<sequence>IFRDRLELDHQTGSLTITNINITDAGQYKLHIVNSSSSSSSEKIFSVSVR</sequence>
<comment type="caution">
    <text evidence="2">The sequence shown here is derived from an EMBL/GenBank/DDBJ whole genome shotgun (WGS) entry which is preliminary data.</text>
</comment>
<accession>A0ABD0NGD8</accession>
<dbReference type="Gene3D" id="2.60.40.2710">
    <property type="match status" value="1"/>
</dbReference>
<reference evidence="2 3" key="1">
    <citation type="submission" date="2024-05" db="EMBL/GenBank/DDBJ databases">
        <title>Genome sequencing and assembly of Indian major carp, Cirrhinus mrigala (Hamilton, 1822).</title>
        <authorList>
            <person name="Mohindra V."/>
            <person name="Chowdhury L.M."/>
            <person name="Lal K."/>
            <person name="Jena J.K."/>
        </authorList>
    </citation>
    <scope>NUCLEOTIDE SEQUENCE [LARGE SCALE GENOMIC DNA]</scope>
    <source>
        <strain evidence="2">CM1030</strain>
        <tissue evidence="2">Blood</tissue>
    </source>
</reference>
<dbReference type="Pfam" id="PF07679">
    <property type="entry name" value="I-set"/>
    <property type="match status" value="1"/>
</dbReference>
<dbReference type="PANTHER" id="PTHR21063">
    <property type="entry name" value="LFA-3"/>
    <property type="match status" value="1"/>
</dbReference>
<dbReference type="SUPFAM" id="SSF48726">
    <property type="entry name" value="Immunoglobulin"/>
    <property type="match status" value="1"/>
</dbReference>
<feature type="non-terminal residue" evidence="2">
    <location>
        <position position="50"/>
    </location>
</feature>
<feature type="domain" description="Immunoglobulin I-set" evidence="1">
    <location>
        <begin position="8"/>
        <end position="42"/>
    </location>
</feature>
<gene>
    <name evidence="2" type="ORF">M9458_044442</name>
</gene>
<keyword evidence="3" id="KW-1185">Reference proteome</keyword>
<dbReference type="Proteomes" id="UP001529510">
    <property type="component" value="Unassembled WGS sequence"/>
</dbReference>